<proteinExistence type="predicted"/>
<name>A0A843UZT0_COLES</name>
<sequence length="137" mass="14772">MCGDGAVRLAVGEARWCSWPWRCMMLGSCKAEPAEEGWRWWCCAAGCEGGGTAGAKQAGARCGLAAELAARPSGVWRLEMLCRRCAAAEAGPCVTSFEGCEDCWEGDVVFQGRFVAILAVGIRISVYRFDPSIERVQ</sequence>
<accession>A0A843UZT0</accession>
<keyword evidence="2" id="KW-1185">Reference proteome</keyword>
<gene>
    <name evidence="1" type="ORF">Taro_021712</name>
</gene>
<dbReference type="Proteomes" id="UP000652761">
    <property type="component" value="Unassembled WGS sequence"/>
</dbReference>
<dbReference type="EMBL" id="NMUH01001121">
    <property type="protein sequence ID" value="MQL89145.1"/>
    <property type="molecule type" value="Genomic_DNA"/>
</dbReference>
<reference evidence="1" key="1">
    <citation type="submission" date="2017-07" db="EMBL/GenBank/DDBJ databases">
        <title>Taro Niue Genome Assembly and Annotation.</title>
        <authorList>
            <person name="Atibalentja N."/>
            <person name="Keating K."/>
            <person name="Fields C.J."/>
        </authorList>
    </citation>
    <scope>NUCLEOTIDE SEQUENCE</scope>
    <source>
        <strain evidence="1">Niue_2</strain>
        <tissue evidence="1">Leaf</tissue>
    </source>
</reference>
<dbReference type="AlphaFoldDB" id="A0A843UZT0"/>
<comment type="caution">
    <text evidence="1">The sequence shown here is derived from an EMBL/GenBank/DDBJ whole genome shotgun (WGS) entry which is preliminary data.</text>
</comment>
<evidence type="ECO:0000313" key="1">
    <source>
        <dbReference type="EMBL" id="MQL89145.1"/>
    </source>
</evidence>
<protein>
    <submittedName>
        <fullName evidence="1">Uncharacterized protein</fullName>
    </submittedName>
</protein>
<organism evidence="1 2">
    <name type="scientific">Colocasia esculenta</name>
    <name type="common">Wild taro</name>
    <name type="synonym">Arum esculentum</name>
    <dbReference type="NCBI Taxonomy" id="4460"/>
    <lineage>
        <taxon>Eukaryota</taxon>
        <taxon>Viridiplantae</taxon>
        <taxon>Streptophyta</taxon>
        <taxon>Embryophyta</taxon>
        <taxon>Tracheophyta</taxon>
        <taxon>Spermatophyta</taxon>
        <taxon>Magnoliopsida</taxon>
        <taxon>Liliopsida</taxon>
        <taxon>Araceae</taxon>
        <taxon>Aroideae</taxon>
        <taxon>Colocasieae</taxon>
        <taxon>Colocasia</taxon>
    </lineage>
</organism>
<evidence type="ECO:0000313" key="2">
    <source>
        <dbReference type="Proteomes" id="UP000652761"/>
    </source>
</evidence>